<gene>
    <name evidence="1" type="ORF">PECPMFCF_00019</name>
</gene>
<reference evidence="1" key="1">
    <citation type="submission" date="2024-05" db="EMBL/GenBank/DDBJ databases">
        <authorList>
            <person name="Guo B."/>
        </authorList>
    </citation>
    <scope>NUCLEOTIDE SEQUENCE</scope>
</reference>
<protein>
    <submittedName>
        <fullName evidence="1">Uncharacterized protein</fullName>
    </submittedName>
</protein>
<organism evidence="1">
    <name type="scientific">Bacillus phage PHBA67-J</name>
    <dbReference type="NCBI Taxonomy" id="3158977"/>
    <lineage>
        <taxon>Viruses</taxon>
        <taxon>Duplodnaviria</taxon>
        <taxon>Heunggongvirae</taxon>
        <taxon>Uroviricota</taxon>
        <taxon>Caudoviricetes</taxon>
    </lineage>
</organism>
<accession>A0AAU7PEW3</accession>
<proteinExistence type="predicted"/>
<evidence type="ECO:0000313" key="1">
    <source>
        <dbReference type="EMBL" id="XBS47488.1"/>
    </source>
</evidence>
<name>A0AAU7PEW3_9CAUD</name>
<sequence>MCNVKKIIRKGEWKMNYNEKAIEVIKKRWFKDHVAEITGEEGLQVIQWGKPGTNMYRTKYVLSGANVFISGDIGEAVYSLTCLATLENINDFGLHYFTKKLTAFCNDRWDFDNSAARRDLKENWNDYEMDNMEDSKDVYNQITSVIRERANVREYQRGIMDVYENTSLETDDMEWLYDLGQVMPYRLIAYWVGLQMAIEQLTKNKPAVEAVTL</sequence>
<dbReference type="EMBL" id="PP858851">
    <property type="protein sequence ID" value="XBS47488.1"/>
    <property type="molecule type" value="Genomic_DNA"/>
</dbReference>